<gene>
    <name evidence="2" type="ORF">SAMN04488071_2361</name>
</gene>
<evidence type="ECO:0000313" key="2">
    <source>
        <dbReference type="EMBL" id="SDE22029.1"/>
    </source>
</evidence>
<feature type="domain" description="Sulfatase-modifying factor enzyme-like" evidence="1">
    <location>
        <begin position="38"/>
        <end position="276"/>
    </location>
</feature>
<protein>
    <submittedName>
        <fullName evidence="2">Formylglycine-generating enzyme, required for sulfatase activity, contains SUMF1/FGE domain</fullName>
    </submittedName>
</protein>
<dbReference type="PANTHER" id="PTHR23150">
    <property type="entry name" value="SULFATASE MODIFYING FACTOR 1, 2"/>
    <property type="match status" value="1"/>
</dbReference>
<evidence type="ECO:0000259" key="1">
    <source>
        <dbReference type="Pfam" id="PF03781"/>
    </source>
</evidence>
<dbReference type="SUPFAM" id="SSF56436">
    <property type="entry name" value="C-type lectin-like"/>
    <property type="match status" value="1"/>
</dbReference>
<dbReference type="InterPro" id="IPR016187">
    <property type="entry name" value="CTDL_fold"/>
</dbReference>
<dbReference type="GO" id="GO:0120147">
    <property type="term" value="F:formylglycine-generating oxidase activity"/>
    <property type="evidence" value="ECO:0007669"/>
    <property type="project" value="TreeGrafter"/>
</dbReference>
<dbReference type="Gene3D" id="3.90.1580.10">
    <property type="entry name" value="paralog of FGE (formylglycine-generating enzyme)"/>
    <property type="match status" value="1"/>
</dbReference>
<accession>A0A1G7B4K7</accession>
<dbReference type="InterPro" id="IPR051043">
    <property type="entry name" value="Sulfatase_Mod_Factor_Kinase"/>
</dbReference>
<dbReference type="Pfam" id="PF03781">
    <property type="entry name" value="FGE-sulfatase"/>
    <property type="match status" value="1"/>
</dbReference>
<dbReference type="InterPro" id="IPR042095">
    <property type="entry name" value="SUMF_sf"/>
</dbReference>
<dbReference type="InterPro" id="IPR005532">
    <property type="entry name" value="SUMF_dom"/>
</dbReference>
<dbReference type="PANTHER" id="PTHR23150:SF35">
    <property type="entry name" value="BLL6746 PROTEIN"/>
    <property type="match status" value="1"/>
</dbReference>
<dbReference type="STRING" id="637679.GCA_001550055_03527"/>
<reference evidence="2 3" key="1">
    <citation type="submission" date="2016-10" db="EMBL/GenBank/DDBJ databases">
        <authorList>
            <person name="de Groot N.N."/>
        </authorList>
    </citation>
    <scope>NUCLEOTIDE SEQUENCE [LARGE SCALE GENOMIC DNA]</scope>
    <source>
        <strain evidence="2 3">CGMCC 1.9109</strain>
    </source>
</reference>
<proteinExistence type="predicted"/>
<dbReference type="Proteomes" id="UP000183685">
    <property type="component" value="Unassembled WGS sequence"/>
</dbReference>
<dbReference type="EMBL" id="FNAK01000005">
    <property type="protein sequence ID" value="SDE22029.1"/>
    <property type="molecule type" value="Genomic_DNA"/>
</dbReference>
<dbReference type="RefSeq" id="WP_068307408.1">
    <property type="nucleotide sequence ID" value="NZ_FNAK01000005.1"/>
</dbReference>
<name>A0A1G7B4K7_9PROT</name>
<organism evidence="2 3">
    <name type="scientific">Kordiimonas lacus</name>
    <dbReference type="NCBI Taxonomy" id="637679"/>
    <lineage>
        <taxon>Bacteria</taxon>
        <taxon>Pseudomonadati</taxon>
        <taxon>Pseudomonadota</taxon>
        <taxon>Alphaproteobacteria</taxon>
        <taxon>Kordiimonadales</taxon>
        <taxon>Kordiimonadaceae</taxon>
        <taxon>Kordiimonas</taxon>
    </lineage>
</organism>
<dbReference type="AlphaFoldDB" id="A0A1G7B4K7"/>
<evidence type="ECO:0000313" key="3">
    <source>
        <dbReference type="Proteomes" id="UP000183685"/>
    </source>
</evidence>
<sequence>MHTLRPLFLLLVLCAFGMHDGKTEKLKPGDIFRDCEVCPEMAVIPAGRFEMGARDYDSRAVKKRELPRVSIQIDAFAIGRFEVTREQYQACVDDGGCEYSPGAMFWEKLPRTHGEYPIVHIAWEDAQQYVAWLSEHTGFKYSLPSEAEWEYAARGGTSTIYWWGDDLGVNNAHCVECGGGHPFLGDHKSPLPVGSLSPNPFGLYDVIGNVREHVQDCFGPLKKLPPDGTAYEKSDCTIHSLRGSAFDEVASSRAARLSSRSGAQLVARERSYGFRVKRRLDQ</sequence>
<keyword evidence="3" id="KW-1185">Reference proteome</keyword>